<protein>
    <submittedName>
        <fullName evidence="1">S-adenosyl-L-methionine-dependent methyltransferase</fullName>
    </submittedName>
</protein>
<organism evidence="1 2">
    <name type="scientific">Elsinoe ampelina</name>
    <dbReference type="NCBI Taxonomy" id="302913"/>
    <lineage>
        <taxon>Eukaryota</taxon>
        <taxon>Fungi</taxon>
        <taxon>Dikarya</taxon>
        <taxon>Ascomycota</taxon>
        <taxon>Pezizomycotina</taxon>
        <taxon>Dothideomycetes</taxon>
        <taxon>Dothideomycetidae</taxon>
        <taxon>Myriangiales</taxon>
        <taxon>Elsinoaceae</taxon>
        <taxon>Elsinoe</taxon>
    </lineage>
</organism>
<accession>A0A6A6G8V5</accession>
<evidence type="ECO:0000313" key="2">
    <source>
        <dbReference type="Proteomes" id="UP000799538"/>
    </source>
</evidence>
<dbReference type="AlphaFoldDB" id="A0A6A6G8V5"/>
<dbReference type="Proteomes" id="UP000799538">
    <property type="component" value="Unassembled WGS sequence"/>
</dbReference>
<gene>
    <name evidence="1" type="ORF">BDZ85DRAFT_201011</name>
</gene>
<keyword evidence="1" id="KW-0808">Transferase</keyword>
<dbReference type="InterPro" id="IPR029063">
    <property type="entry name" value="SAM-dependent_MTases_sf"/>
</dbReference>
<dbReference type="EMBL" id="ML992509">
    <property type="protein sequence ID" value="KAF2222019.1"/>
    <property type="molecule type" value="Genomic_DNA"/>
</dbReference>
<keyword evidence="1" id="KW-0489">Methyltransferase</keyword>
<evidence type="ECO:0000313" key="1">
    <source>
        <dbReference type="EMBL" id="KAF2222019.1"/>
    </source>
</evidence>
<dbReference type="InterPro" id="IPR052356">
    <property type="entry name" value="Thiol_S-MT"/>
</dbReference>
<dbReference type="Gene3D" id="3.40.50.150">
    <property type="entry name" value="Vaccinia Virus protein VP39"/>
    <property type="match status" value="1"/>
</dbReference>
<name>A0A6A6G8V5_9PEZI</name>
<dbReference type="OrthoDB" id="540004at2759"/>
<dbReference type="PANTHER" id="PTHR45036:SF1">
    <property type="entry name" value="METHYLTRANSFERASE LIKE 7A"/>
    <property type="match status" value="1"/>
</dbReference>
<reference evidence="2" key="1">
    <citation type="journal article" date="2020" name="Stud. Mycol.">
        <title>101 Dothideomycetes genomes: A test case for predicting lifestyles and emergence of pathogens.</title>
        <authorList>
            <person name="Haridas S."/>
            <person name="Albert R."/>
            <person name="Binder M."/>
            <person name="Bloem J."/>
            <person name="LaButti K."/>
            <person name="Salamov A."/>
            <person name="Andreopoulos B."/>
            <person name="Baker S."/>
            <person name="Barry K."/>
            <person name="Bills G."/>
            <person name="Bluhm B."/>
            <person name="Cannon C."/>
            <person name="Castanera R."/>
            <person name="Culley D."/>
            <person name="Daum C."/>
            <person name="Ezra D."/>
            <person name="Gonzalez J."/>
            <person name="Henrissat B."/>
            <person name="Kuo A."/>
            <person name="Liang C."/>
            <person name="Lipzen A."/>
            <person name="Lutzoni F."/>
            <person name="Magnuson J."/>
            <person name="Mondo S."/>
            <person name="Nolan M."/>
            <person name="Ohm R."/>
            <person name="Pangilinan J."/>
            <person name="Park H.-J."/>
            <person name="Ramirez L."/>
            <person name="Alfaro M."/>
            <person name="Sun H."/>
            <person name="Tritt A."/>
            <person name="Yoshinaga Y."/>
            <person name="Zwiers L.-H."/>
            <person name="Turgeon B."/>
            <person name="Goodwin S."/>
            <person name="Spatafora J."/>
            <person name="Crous P."/>
            <person name="Grigoriev I."/>
        </authorList>
    </citation>
    <scope>NUCLEOTIDE SEQUENCE [LARGE SCALE GENOMIC DNA]</scope>
    <source>
        <strain evidence="2">CECT 20119</strain>
    </source>
</reference>
<dbReference type="Pfam" id="PF13489">
    <property type="entry name" value="Methyltransf_23"/>
    <property type="match status" value="1"/>
</dbReference>
<dbReference type="CDD" id="cd02440">
    <property type="entry name" value="AdoMet_MTases"/>
    <property type="match status" value="1"/>
</dbReference>
<proteinExistence type="predicted"/>
<dbReference type="GO" id="GO:0032259">
    <property type="term" value="P:methylation"/>
    <property type="evidence" value="ECO:0007669"/>
    <property type="project" value="UniProtKB-KW"/>
</dbReference>
<dbReference type="PANTHER" id="PTHR45036">
    <property type="entry name" value="METHYLTRANSFERASE LIKE 7B"/>
    <property type="match status" value="1"/>
</dbReference>
<dbReference type="SUPFAM" id="SSF53335">
    <property type="entry name" value="S-adenosyl-L-methionine-dependent methyltransferases"/>
    <property type="match status" value="1"/>
</dbReference>
<sequence length="257" mass="28917">MAFDQLRLLMPFYFLALSLVFLPKAIGKLIITFQLGKLLRWSSLQDAWFGTLWAYLGPNVKQNAAPKVEPLVRQATGVVLDIGPGSGQWLDLYSPRQNQNITKIYGIEPNLERHPALLQAIKREGLDDIYEVIGAGVEDLQKVGLQPDSVDTVVTVQVLCSVPDPQRVITELYNLLKPGGQWIVYEHIKTPYTYEIIATWQRIIDIAWPICYGGCSITRPTDEYMASAGTWTSFDLRPNDDETKYDAVPHAKGILIK</sequence>
<keyword evidence="2" id="KW-1185">Reference proteome</keyword>
<dbReference type="GO" id="GO:0008168">
    <property type="term" value="F:methyltransferase activity"/>
    <property type="evidence" value="ECO:0007669"/>
    <property type="project" value="UniProtKB-KW"/>
</dbReference>